<name>A0A4C1XM36_EUMVA</name>
<evidence type="ECO:0000313" key="1">
    <source>
        <dbReference type="EMBL" id="GBP64976.1"/>
    </source>
</evidence>
<proteinExistence type="predicted"/>
<organism evidence="1 2">
    <name type="scientific">Eumeta variegata</name>
    <name type="common">Bagworm moth</name>
    <name type="synonym">Eumeta japonica</name>
    <dbReference type="NCBI Taxonomy" id="151549"/>
    <lineage>
        <taxon>Eukaryota</taxon>
        <taxon>Metazoa</taxon>
        <taxon>Ecdysozoa</taxon>
        <taxon>Arthropoda</taxon>
        <taxon>Hexapoda</taxon>
        <taxon>Insecta</taxon>
        <taxon>Pterygota</taxon>
        <taxon>Neoptera</taxon>
        <taxon>Endopterygota</taxon>
        <taxon>Lepidoptera</taxon>
        <taxon>Glossata</taxon>
        <taxon>Ditrysia</taxon>
        <taxon>Tineoidea</taxon>
        <taxon>Psychidae</taxon>
        <taxon>Oiketicinae</taxon>
        <taxon>Eumeta</taxon>
    </lineage>
</organism>
<protein>
    <submittedName>
        <fullName evidence="1">Uncharacterized protein</fullName>
    </submittedName>
</protein>
<dbReference type="EMBL" id="BGZK01000915">
    <property type="protein sequence ID" value="GBP64976.1"/>
    <property type="molecule type" value="Genomic_DNA"/>
</dbReference>
<gene>
    <name evidence="1" type="ORF">EVAR_36596_1</name>
</gene>
<sequence length="83" mass="9482">MPQNIYVIDTIGVTTVQKCETHGVPWDTRDPYLRKTWYLSQGRAHSEATRAQRWASRVTQYRVGHQKADARDSGETFGRTAAT</sequence>
<evidence type="ECO:0000313" key="2">
    <source>
        <dbReference type="Proteomes" id="UP000299102"/>
    </source>
</evidence>
<keyword evidence="2" id="KW-1185">Reference proteome</keyword>
<dbReference type="AlphaFoldDB" id="A0A4C1XM36"/>
<accession>A0A4C1XM36</accession>
<reference evidence="1 2" key="1">
    <citation type="journal article" date="2019" name="Commun. Biol.">
        <title>The bagworm genome reveals a unique fibroin gene that provides high tensile strength.</title>
        <authorList>
            <person name="Kono N."/>
            <person name="Nakamura H."/>
            <person name="Ohtoshi R."/>
            <person name="Tomita M."/>
            <person name="Numata K."/>
            <person name="Arakawa K."/>
        </authorList>
    </citation>
    <scope>NUCLEOTIDE SEQUENCE [LARGE SCALE GENOMIC DNA]</scope>
</reference>
<comment type="caution">
    <text evidence="1">The sequence shown here is derived from an EMBL/GenBank/DDBJ whole genome shotgun (WGS) entry which is preliminary data.</text>
</comment>
<dbReference type="Proteomes" id="UP000299102">
    <property type="component" value="Unassembled WGS sequence"/>
</dbReference>